<dbReference type="GO" id="GO:1901137">
    <property type="term" value="P:carbohydrate derivative biosynthetic process"/>
    <property type="evidence" value="ECO:0007669"/>
    <property type="project" value="UniProtKB-ARBA"/>
</dbReference>
<evidence type="ECO:0000313" key="7">
    <source>
        <dbReference type="Proteomes" id="UP000740557"/>
    </source>
</evidence>
<sequence length="366" mass="41817">MKIVITGGHHTSALPVIKKLKELDPDIKILWYGHKYTLLGDTNVSLEYKDILDLHIPFFELHAGKFYKTYNLKRLLKIPYGFVQALQLLLKHKPDVILSFGGYLAVPVVIIGYLLKIPSLTHEQTLVVGWANSVIARFVDKILISWEDSLNYFPKHKTLLSGLPMREELFSIVTDRFKVNQKLPTLYVTAGKTGSLIINEAIKQNLQELLGFVNIIHQCGDYSKLNYFEILSQEYTSIKDKVPGRYFLERFVSKENVGEAYNKSDYVLSRAGAHTVLERLVLNKPGIIVPIPWVSHNEQNINAQYLKKFTTCEILQESELNSALVSSLKKIQQELLKSKKYPIFDSYKKDAAKIIAHETLELAKKV</sequence>
<dbReference type="InterPro" id="IPR007235">
    <property type="entry name" value="Glyco_trans_28_C"/>
</dbReference>
<dbReference type="Gene3D" id="3.40.50.2000">
    <property type="entry name" value="Glycogen Phosphorylase B"/>
    <property type="match status" value="2"/>
</dbReference>
<reference evidence="6" key="2">
    <citation type="journal article" date="2021" name="Microbiome">
        <title>Successional dynamics and alternative stable states in a saline activated sludge microbial community over 9 years.</title>
        <authorList>
            <person name="Wang Y."/>
            <person name="Ye J."/>
            <person name="Ju F."/>
            <person name="Liu L."/>
            <person name="Boyd J.A."/>
            <person name="Deng Y."/>
            <person name="Parks D.H."/>
            <person name="Jiang X."/>
            <person name="Yin X."/>
            <person name="Woodcroft B.J."/>
            <person name="Tyson G.W."/>
            <person name="Hugenholtz P."/>
            <person name="Polz M.F."/>
            <person name="Zhang T."/>
        </authorList>
    </citation>
    <scope>NUCLEOTIDE SEQUENCE</scope>
    <source>
        <strain evidence="6">HKST-UBA79</strain>
    </source>
</reference>
<dbReference type="Pfam" id="PF03033">
    <property type="entry name" value="Glyco_transf_28"/>
    <property type="match status" value="1"/>
</dbReference>
<dbReference type="EC" id="2.4.-.-" evidence="6"/>
<keyword evidence="2 6" id="KW-0808">Transferase</keyword>
<dbReference type="GO" id="GO:0016758">
    <property type="term" value="F:hexosyltransferase activity"/>
    <property type="evidence" value="ECO:0007669"/>
    <property type="project" value="InterPro"/>
</dbReference>
<dbReference type="PANTHER" id="PTHR21015">
    <property type="entry name" value="UDP-N-ACETYLGLUCOSAMINE--N-ACETYLMURAMYL-(PENTAPEPTIDE) PYROPHOSPHORYL-UNDECAPRENOL N-ACETYLGLUCOSAMINE TRANSFERASE 1"/>
    <property type="match status" value="1"/>
</dbReference>
<comment type="caution">
    <text evidence="6">The sequence shown here is derived from an EMBL/GenBank/DDBJ whole genome shotgun (WGS) entry which is preliminary data.</text>
</comment>
<keyword evidence="3" id="KW-0812">Transmembrane</keyword>
<reference evidence="6" key="1">
    <citation type="submission" date="2020-04" db="EMBL/GenBank/DDBJ databases">
        <authorList>
            <person name="Zhang T."/>
        </authorList>
    </citation>
    <scope>NUCLEOTIDE SEQUENCE</scope>
    <source>
        <strain evidence="6">HKST-UBA79</strain>
    </source>
</reference>
<keyword evidence="3" id="KW-1133">Transmembrane helix</keyword>
<evidence type="ECO:0000256" key="2">
    <source>
        <dbReference type="ARBA" id="ARBA00022679"/>
    </source>
</evidence>
<proteinExistence type="predicted"/>
<feature type="transmembrane region" description="Helical" evidence="3">
    <location>
        <begin position="96"/>
        <end position="115"/>
    </location>
</feature>
<gene>
    <name evidence="6" type="ORF">KC980_01040</name>
</gene>
<dbReference type="SUPFAM" id="SSF53756">
    <property type="entry name" value="UDP-Glycosyltransferase/glycogen phosphorylase"/>
    <property type="match status" value="1"/>
</dbReference>
<organism evidence="6 7">
    <name type="scientific">candidate division WWE3 bacterium</name>
    <dbReference type="NCBI Taxonomy" id="2053526"/>
    <lineage>
        <taxon>Bacteria</taxon>
        <taxon>Katanobacteria</taxon>
    </lineage>
</organism>
<dbReference type="EMBL" id="JAGQNX010000030">
    <property type="protein sequence ID" value="MCA9308073.1"/>
    <property type="molecule type" value="Genomic_DNA"/>
</dbReference>
<evidence type="ECO:0000259" key="5">
    <source>
        <dbReference type="Pfam" id="PF04101"/>
    </source>
</evidence>
<dbReference type="CDD" id="cd03785">
    <property type="entry name" value="GT28_MurG"/>
    <property type="match status" value="1"/>
</dbReference>
<dbReference type="Pfam" id="PF04101">
    <property type="entry name" value="Glyco_tran_28_C"/>
    <property type="match status" value="1"/>
</dbReference>
<dbReference type="InterPro" id="IPR004276">
    <property type="entry name" value="GlycoTrans_28_N"/>
</dbReference>
<evidence type="ECO:0000259" key="4">
    <source>
        <dbReference type="Pfam" id="PF03033"/>
    </source>
</evidence>
<dbReference type="GO" id="GO:0005975">
    <property type="term" value="P:carbohydrate metabolic process"/>
    <property type="evidence" value="ECO:0007669"/>
    <property type="project" value="InterPro"/>
</dbReference>
<dbReference type="AlphaFoldDB" id="A0A955J1P4"/>
<keyword evidence="1 6" id="KW-0328">Glycosyltransferase</keyword>
<name>A0A955J1P4_UNCKA</name>
<protein>
    <submittedName>
        <fullName evidence="6">Glycosyltransferase</fullName>
        <ecNumber evidence="6">2.4.-.-</ecNumber>
    </submittedName>
</protein>
<feature type="domain" description="Glycosyl transferase family 28 C-terminal" evidence="5">
    <location>
        <begin position="185"/>
        <end position="339"/>
    </location>
</feature>
<evidence type="ECO:0000256" key="1">
    <source>
        <dbReference type="ARBA" id="ARBA00022676"/>
    </source>
</evidence>
<feature type="domain" description="Glycosyltransferase family 28 N-terminal" evidence="4">
    <location>
        <begin position="6"/>
        <end position="143"/>
    </location>
</feature>
<evidence type="ECO:0000313" key="6">
    <source>
        <dbReference type="EMBL" id="MCA9308073.1"/>
    </source>
</evidence>
<accession>A0A955J1P4</accession>
<dbReference type="PANTHER" id="PTHR21015:SF22">
    <property type="entry name" value="GLYCOSYLTRANSFERASE"/>
    <property type="match status" value="1"/>
</dbReference>
<dbReference type="Proteomes" id="UP000740557">
    <property type="component" value="Unassembled WGS sequence"/>
</dbReference>
<keyword evidence="3" id="KW-0472">Membrane</keyword>
<evidence type="ECO:0000256" key="3">
    <source>
        <dbReference type="SAM" id="Phobius"/>
    </source>
</evidence>